<dbReference type="RefSeq" id="XP_005645718.1">
    <property type="nucleotide sequence ID" value="XM_005645661.1"/>
</dbReference>
<dbReference type="GeneID" id="17039156"/>
<evidence type="ECO:0000259" key="4">
    <source>
        <dbReference type="Pfam" id="PF25390"/>
    </source>
</evidence>
<feature type="repeat" description="RCC1" evidence="2">
    <location>
        <begin position="111"/>
        <end position="163"/>
    </location>
</feature>
<dbReference type="InterPro" id="IPR009091">
    <property type="entry name" value="RCC1/BLIP-II"/>
</dbReference>
<dbReference type="PRINTS" id="PR00633">
    <property type="entry name" value="RCCNDNSATION"/>
</dbReference>
<dbReference type="InterPro" id="IPR000408">
    <property type="entry name" value="Reg_chr_condens"/>
</dbReference>
<feature type="repeat" description="RCC1" evidence="2">
    <location>
        <begin position="7"/>
        <end position="58"/>
    </location>
</feature>
<dbReference type="KEGG" id="csl:COCSUDRAFT_67111"/>
<protein>
    <submittedName>
        <fullName evidence="5">RCC1/BLIP-II</fullName>
    </submittedName>
</protein>
<dbReference type="PROSITE" id="PS50012">
    <property type="entry name" value="RCC1_3"/>
    <property type="match status" value="5"/>
</dbReference>
<comment type="caution">
    <text evidence="5">The sequence shown here is derived from an EMBL/GenBank/DDBJ whole genome shotgun (WGS) entry which is preliminary data.</text>
</comment>
<dbReference type="Pfam" id="PF25390">
    <property type="entry name" value="WD40_RLD"/>
    <property type="match status" value="1"/>
</dbReference>
<name>I0YS05_COCSC</name>
<dbReference type="AlphaFoldDB" id="I0YS05"/>
<dbReference type="SUPFAM" id="SSF50985">
    <property type="entry name" value="RCC1/BLIP-II"/>
    <property type="match status" value="1"/>
</dbReference>
<keyword evidence="1" id="KW-0677">Repeat</keyword>
<evidence type="ECO:0000256" key="3">
    <source>
        <dbReference type="SAM" id="MobiDB-lite"/>
    </source>
</evidence>
<gene>
    <name evidence="5" type="ORF">COCSUDRAFT_67111</name>
</gene>
<feature type="repeat" description="RCC1" evidence="2">
    <location>
        <begin position="164"/>
        <end position="220"/>
    </location>
</feature>
<sequence>MARRLIGKVACWGNGDYGRLGHDCAKSLAVPSLVPALINQKFLSVACGGAHTAAVAVDGSVFTWGLNDHGQLGHYTHQEFSMQEPQEVFLPEAAVQVAMGHSHTLFLTESSSVWAVGSNMHGQLGLRRRGGQEWVPRRVQDLVGTKIIGIAAGAQHSLAVSADGELFTWGGDTRGCLGHGRSSFAATQDESAPRLVKKLKGIMVQSAAGGLMNSGCVDANGAAYFWGPYLRQSPLTKAATEANEPEVLSGVQNVKQLALGGRHLVALTHGGRVATYGTSEYGLLGLGSSDPPSPFQPTLIPDVSLEQVAAGWQHSAGVTSDGQLLTWGWGGSVGSESGLFPDQTSAGGQLGHDNEFDYWKPTPGNVM</sequence>
<organism evidence="5 6">
    <name type="scientific">Coccomyxa subellipsoidea (strain C-169)</name>
    <name type="common">Green microalga</name>
    <dbReference type="NCBI Taxonomy" id="574566"/>
    <lineage>
        <taxon>Eukaryota</taxon>
        <taxon>Viridiplantae</taxon>
        <taxon>Chlorophyta</taxon>
        <taxon>core chlorophytes</taxon>
        <taxon>Trebouxiophyceae</taxon>
        <taxon>Trebouxiophyceae incertae sedis</taxon>
        <taxon>Coccomyxaceae</taxon>
        <taxon>Coccomyxa</taxon>
        <taxon>Coccomyxa subellipsoidea</taxon>
    </lineage>
</organism>
<dbReference type="EMBL" id="AGSI01000013">
    <property type="protein sequence ID" value="EIE21174.1"/>
    <property type="molecule type" value="Genomic_DNA"/>
</dbReference>
<dbReference type="InterPro" id="IPR058923">
    <property type="entry name" value="RCC1-like_dom"/>
</dbReference>
<dbReference type="InterPro" id="IPR051625">
    <property type="entry name" value="Signaling_Regulatory_Domain"/>
</dbReference>
<feature type="domain" description="RCC1-like" evidence="4">
    <location>
        <begin position="9"/>
        <end position="363"/>
    </location>
</feature>
<dbReference type="STRING" id="574566.I0YS05"/>
<dbReference type="eggNOG" id="KOG1426">
    <property type="taxonomic scope" value="Eukaryota"/>
</dbReference>
<dbReference type="OrthoDB" id="526307at2759"/>
<reference evidence="5 6" key="1">
    <citation type="journal article" date="2012" name="Genome Biol.">
        <title>The genome of the polar eukaryotic microalga coccomyxa subellipsoidea reveals traits of cold adaptation.</title>
        <authorList>
            <person name="Blanc G."/>
            <person name="Agarkova I."/>
            <person name="Grimwood J."/>
            <person name="Kuo A."/>
            <person name="Brueggeman A."/>
            <person name="Dunigan D."/>
            <person name="Gurnon J."/>
            <person name="Ladunga I."/>
            <person name="Lindquist E."/>
            <person name="Lucas S."/>
            <person name="Pangilinan J."/>
            <person name="Proschold T."/>
            <person name="Salamov A."/>
            <person name="Schmutz J."/>
            <person name="Weeks D."/>
            <person name="Yamada T."/>
            <person name="Claverie J.M."/>
            <person name="Grigoriev I."/>
            <person name="Van Etten J."/>
            <person name="Lomsadze A."/>
            <person name="Borodovsky M."/>
        </authorList>
    </citation>
    <scope>NUCLEOTIDE SEQUENCE [LARGE SCALE GENOMIC DNA]</scope>
    <source>
        <strain evidence="5 6">C-169</strain>
    </source>
</reference>
<dbReference type="Gene3D" id="2.130.10.30">
    <property type="entry name" value="Regulator of chromosome condensation 1/beta-lactamase-inhibitor protein II"/>
    <property type="match status" value="3"/>
</dbReference>
<dbReference type="PANTHER" id="PTHR22872">
    <property type="entry name" value="BTK-BINDING PROTEIN-RELATED"/>
    <property type="match status" value="1"/>
</dbReference>
<evidence type="ECO:0000256" key="2">
    <source>
        <dbReference type="PROSITE-ProRule" id="PRU00235"/>
    </source>
</evidence>
<dbReference type="Proteomes" id="UP000007264">
    <property type="component" value="Unassembled WGS sequence"/>
</dbReference>
<evidence type="ECO:0000256" key="1">
    <source>
        <dbReference type="ARBA" id="ARBA00022737"/>
    </source>
</evidence>
<accession>I0YS05</accession>
<feature type="repeat" description="RCC1" evidence="2">
    <location>
        <begin position="271"/>
        <end position="321"/>
    </location>
</feature>
<keyword evidence="6" id="KW-1185">Reference proteome</keyword>
<evidence type="ECO:0000313" key="5">
    <source>
        <dbReference type="EMBL" id="EIE21174.1"/>
    </source>
</evidence>
<dbReference type="PROSITE" id="PS00626">
    <property type="entry name" value="RCC1_2"/>
    <property type="match status" value="2"/>
</dbReference>
<feature type="region of interest" description="Disordered" evidence="3">
    <location>
        <begin position="338"/>
        <end position="367"/>
    </location>
</feature>
<evidence type="ECO:0000313" key="6">
    <source>
        <dbReference type="Proteomes" id="UP000007264"/>
    </source>
</evidence>
<proteinExistence type="predicted"/>
<feature type="repeat" description="RCC1" evidence="2">
    <location>
        <begin position="59"/>
        <end position="110"/>
    </location>
</feature>